<gene>
    <name evidence="2" type="primary">ga10940</name>
    <name evidence="2" type="ORF">PR202_ga10940</name>
</gene>
<dbReference type="InterPro" id="IPR046533">
    <property type="entry name" value="DUF6598"/>
</dbReference>
<reference evidence="2" key="1">
    <citation type="journal article" date="2018" name="DNA Res.">
        <title>Multiple hybrid de novo genome assembly of finger millet, an orphan allotetraploid crop.</title>
        <authorList>
            <person name="Hatakeyama M."/>
            <person name="Aluri S."/>
            <person name="Balachadran M.T."/>
            <person name="Sivarajan S.R."/>
            <person name="Patrignani A."/>
            <person name="Gruter S."/>
            <person name="Poveda L."/>
            <person name="Shimizu-Inatsugi R."/>
            <person name="Baeten J."/>
            <person name="Francoijs K.J."/>
            <person name="Nataraja K.N."/>
            <person name="Reddy Y.A.N."/>
            <person name="Phadnis S."/>
            <person name="Ravikumar R.L."/>
            <person name="Schlapbach R."/>
            <person name="Sreeman S.M."/>
            <person name="Shimizu K.K."/>
        </authorList>
    </citation>
    <scope>NUCLEOTIDE SEQUENCE</scope>
</reference>
<evidence type="ECO:0000313" key="3">
    <source>
        <dbReference type="Proteomes" id="UP001054889"/>
    </source>
</evidence>
<evidence type="ECO:0000313" key="2">
    <source>
        <dbReference type="EMBL" id="GJM94304.1"/>
    </source>
</evidence>
<keyword evidence="3" id="KW-1185">Reference proteome</keyword>
<evidence type="ECO:0000259" key="1">
    <source>
        <dbReference type="Pfam" id="PF20241"/>
    </source>
</evidence>
<comment type="caution">
    <text evidence="2">The sequence shown here is derived from an EMBL/GenBank/DDBJ whole genome shotgun (WGS) entry which is preliminary data.</text>
</comment>
<dbReference type="EMBL" id="BQKI01000005">
    <property type="protein sequence ID" value="GJM94304.1"/>
    <property type="molecule type" value="Genomic_DNA"/>
</dbReference>
<dbReference type="PANTHER" id="PTHR33065:SF64">
    <property type="entry name" value="OS05G0109100 PROTEIN"/>
    <property type="match status" value="1"/>
</dbReference>
<dbReference type="Proteomes" id="UP001054889">
    <property type="component" value="Unassembled WGS sequence"/>
</dbReference>
<reference evidence="2" key="2">
    <citation type="submission" date="2021-12" db="EMBL/GenBank/DDBJ databases">
        <title>Resequencing data analysis of finger millet.</title>
        <authorList>
            <person name="Hatakeyama M."/>
            <person name="Aluri S."/>
            <person name="Balachadran M.T."/>
            <person name="Sivarajan S.R."/>
            <person name="Poveda L."/>
            <person name="Shimizu-Inatsugi R."/>
            <person name="Schlapbach R."/>
            <person name="Sreeman S.M."/>
            <person name="Shimizu K.K."/>
        </authorList>
    </citation>
    <scope>NUCLEOTIDE SEQUENCE</scope>
</reference>
<proteinExistence type="predicted"/>
<accession>A0AAV5C7V4</accession>
<sequence>MSEAERAEEAERLRQEAMEDARRLLEVEGDHQGSLMKQCRARVIDLDPKQGGVYFNRMSSYSSLPEFDLDEESPFGPMRFTYTVYENGDTPEVCEAVNILSVKISCLDDVAFPIQVYGSVIARDSIDHNVIPLSKWSVHYLSALKLF</sequence>
<dbReference type="Pfam" id="PF20241">
    <property type="entry name" value="DUF6598"/>
    <property type="match status" value="1"/>
</dbReference>
<dbReference type="PANTHER" id="PTHR33065">
    <property type="entry name" value="OS07G0486400 PROTEIN"/>
    <property type="match status" value="1"/>
</dbReference>
<protein>
    <recommendedName>
        <fullName evidence="1">DUF6598 domain-containing protein</fullName>
    </recommendedName>
</protein>
<feature type="domain" description="DUF6598" evidence="1">
    <location>
        <begin position="97"/>
        <end position="130"/>
    </location>
</feature>
<name>A0AAV5C7V4_ELECO</name>
<dbReference type="AlphaFoldDB" id="A0AAV5C7V4"/>
<organism evidence="2 3">
    <name type="scientific">Eleusine coracana subsp. coracana</name>
    <dbReference type="NCBI Taxonomy" id="191504"/>
    <lineage>
        <taxon>Eukaryota</taxon>
        <taxon>Viridiplantae</taxon>
        <taxon>Streptophyta</taxon>
        <taxon>Embryophyta</taxon>
        <taxon>Tracheophyta</taxon>
        <taxon>Spermatophyta</taxon>
        <taxon>Magnoliopsida</taxon>
        <taxon>Liliopsida</taxon>
        <taxon>Poales</taxon>
        <taxon>Poaceae</taxon>
        <taxon>PACMAD clade</taxon>
        <taxon>Chloridoideae</taxon>
        <taxon>Cynodonteae</taxon>
        <taxon>Eleusininae</taxon>
        <taxon>Eleusine</taxon>
    </lineage>
</organism>